<protein>
    <submittedName>
        <fullName evidence="6">Glycosyltransferase</fullName>
    </submittedName>
</protein>
<evidence type="ECO:0000313" key="7">
    <source>
        <dbReference type="Proteomes" id="UP000434044"/>
    </source>
</evidence>
<evidence type="ECO:0000256" key="5">
    <source>
        <dbReference type="ARBA" id="ARBA00023136"/>
    </source>
</evidence>
<dbReference type="EMBL" id="WNKT01000062">
    <property type="protein sequence ID" value="MTW22987.1"/>
    <property type="molecule type" value="Genomic_DNA"/>
</dbReference>
<dbReference type="GO" id="GO:0005886">
    <property type="term" value="C:plasma membrane"/>
    <property type="evidence" value="ECO:0007669"/>
    <property type="project" value="UniProtKB-SubCell"/>
</dbReference>
<comment type="subcellular location">
    <subcellularLocation>
        <location evidence="1">Cell membrane</location>
    </subcellularLocation>
</comment>
<keyword evidence="4 6" id="KW-0808">Transferase</keyword>
<organism evidence="6 7">
    <name type="scientific">Allochromatium palmeri</name>
    <dbReference type="NCBI Taxonomy" id="231048"/>
    <lineage>
        <taxon>Bacteria</taxon>
        <taxon>Pseudomonadati</taxon>
        <taxon>Pseudomonadota</taxon>
        <taxon>Gammaproteobacteria</taxon>
        <taxon>Chromatiales</taxon>
        <taxon>Chromatiaceae</taxon>
        <taxon>Allochromatium</taxon>
    </lineage>
</organism>
<accession>A0A6N8EKC1</accession>
<dbReference type="PANTHER" id="PTHR43646:SF2">
    <property type="entry name" value="GLYCOSYLTRANSFERASE 2-LIKE DOMAIN-CONTAINING PROTEIN"/>
    <property type="match status" value="1"/>
</dbReference>
<evidence type="ECO:0000313" key="6">
    <source>
        <dbReference type="EMBL" id="MTW22987.1"/>
    </source>
</evidence>
<comment type="caution">
    <text evidence="6">The sequence shown here is derived from an EMBL/GenBank/DDBJ whole genome shotgun (WGS) entry which is preliminary data.</text>
</comment>
<dbReference type="OrthoDB" id="5291101at2"/>
<dbReference type="InterPro" id="IPR029044">
    <property type="entry name" value="Nucleotide-diphossugar_trans"/>
</dbReference>
<keyword evidence="7" id="KW-1185">Reference proteome</keyword>
<proteinExistence type="predicted"/>
<dbReference type="GO" id="GO:0016757">
    <property type="term" value="F:glycosyltransferase activity"/>
    <property type="evidence" value="ECO:0007669"/>
    <property type="project" value="UniProtKB-KW"/>
</dbReference>
<dbReference type="Pfam" id="PF13641">
    <property type="entry name" value="Glyco_tranf_2_3"/>
    <property type="match status" value="1"/>
</dbReference>
<sequence length="235" mass="25702">MPRLSIVIPTRRLGDDLRARLPSIAKAFPQAEVFIVEPDDLETDPASPALPAGVSRLRGPRGRGTQINRGVLAATGELLMLLHDDTDLPPGAASAIESAFADPRIAMTCFRLRFDRPHWLLATYGWFSGFDSVWTTFGDQAMVVRRSVLDAVGGLPDWPLYEDVELARRVRRVGRISKLLLAVTTSSVRYQTNGIVRQQLANGLAITRFLLGASPWRLAAEYEGCRPAPPAGGSK</sequence>
<keyword evidence="3" id="KW-0328">Glycosyltransferase</keyword>
<evidence type="ECO:0000256" key="1">
    <source>
        <dbReference type="ARBA" id="ARBA00004236"/>
    </source>
</evidence>
<keyword evidence="2" id="KW-1003">Cell membrane</keyword>
<dbReference type="SUPFAM" id="SSF53448">
    <property type="entry name" value="Nucleotide-diphospho-sugar transferases"/>
    <property type="match status" value="1"/>
</dbReference>
<keyword evidence="5" id="KW-0472">Membrane</keyword>
<name>A0A6N8EKC1_9GAMM</name>
<evidence type="ECO:0000256" key="2">
    <source>
        <dbReference type="ARBA" id="ARBA00022475"/>
    </source>
</evidence>
<dbReference type="Gene3D" id="3.90.550.10">
    <property type="entry name" value="Spore Coat Polysaccharide Biosynthesis Protein SpsA, Chain A"/>
    <property type="match status" value="1"/>
</dbReference>
<dbReference type="Proteomes" id="UP000434044">
    <property type="component" value="Unassembled WGS sequence"/>
</dbReference>
<dbReference type="AlphaFoldDB" id="A0A6N8EKC1"/>
<evidence type="ECO:0000256" key="4">
    <source>
        <dbReference type="ARBA" id="ARBA00022679"/>
    </source>
</evidence>
<evidence type="ECO:0000256" key="3">
    <source>
        <dbReference type="ARBA" id="ARBA00022676"/>
    </source>
</evidence>
<dbReference type="PANTHER" id="PTHR43646">
    <property type="entry name" value="GLYCOSYLTRANSFERASE"/>
    <property type="match status" value="1"/>
</dbReference>
<gene>
    <name evidence="6" type="ORF">GJ668_18210</name>
</gene>
<reference evidence="6 7" key="1">
    <citation type="submission" date="2019-11" db="EMBL/GenBank/DDBJ databases">
        <title>Whole-genome sequence of the anaerobic purple sulfur bacterium Allochromatium palmeri DSM 15591.</title>
        <authorList>
            <person name="Kyndt J.A."/>
            <person name="Meyer T.E."/>
        </authorList>
    </citation>
    <scope>NUCLEOTIDE SEQUENCE [LARGE SCALE GENOMIC DNA]</scope>
    <source>
        <strain evidence="6 7">DSM 15591</strain>
    </source>
</reference>